<dbReference type="OrthoDB" id="2186139at2"/>
<dbReference type="EMBL" id="MIJY01000010">
    <property type="protein sequence ID" value="OEG17751.1"/>
    <property type="molecule type" value="Genomic_DNA"/>
</dbReference>
<comment type="caution">
    <text evidence="2">The sequence shown here is derived from an EMBL/GenBank/DDBJ whole genome shotgun (WGS) entry which is preliminary data.</text>
</comment>
<keyword evidence="1" id="KW-1133">Transmembrane helix</keyword>
<feature type="transmembrane region" description="Helical" evidence="1">
    <location>
        <begin position="47"/>
        <end position="67"/>
    </location>
</feature>
<gene>
    <name evidence="2" type="ORF">BCR25_17920</name>
</gene>
<organism evidence="2 3">
    <name type="scientific">Enterococcus termitis</name>
    <dbReference type="NCBI Taxonomy" id="332950"/>
    <lineage>
        <taxon>Bacteria</taxon>
        <taxon>Bacillati</taxon>
        <taxon>Bacillota</taxon>
        <taxon>Bacilli</taxon>
        <taxon>Lactobacillales</taxon>
        <taxon>Enterococcaceae</taxon>
        <taxon>Enterococcus</taxon>
    </lineage>
</organism>
<name>A0A1E5GYF0_9ENTE</name>
<protein>
    <submittedName>
        <fullName evidence="2">Uncharacterized protein</fullName>
    </submittedName>
</protein>
<evidence type="ECO:0000313" key="3">
    <source>
        <dbReference type="Proteomes" id="UP000095094"/>
    </source>
</evidence>
<keyword evidence="1" id="KW-0472">Membrane</keyword>
<dbReference type="Proteomes" id="UP000095094">
    <property type="component" value="Unassembled WGS sequence"/>
</dbReference>
<keyword evidence="1" id="KW-0812">Transmembrane</keyword>
<dbReference type="RefSeq" id="WP_069662922.1">
    <property type="nucleotide sequence ID" value="NZ_JBHUJJ010000001.1"/>
</dbReference>
<accession>A0A1E5GYF0</accession>
<reference evidence="3" key="1">
    <citation type="submission" date="2016-09" db="EMBL/GenBank/DDBJ databases">
        <authorList>
            <person name="Gulvik C.A."/>
        </authorList>
    </citation>
    <scope>NUCLEOTIDE SEQUENCE [LARGE SCALE GENOMIC DNA]</scope>
    <source>
        <strain evidence="3">LMG 8895</strain>
    </source>
</reference>
<dbReference type="AlphaFoldDB" id="A0A1E5GYF0"/>
<evidence type="ECO:0000256" key="1">
    <source>
        <dbReference type="SAM" id="Phobius"/>
    </source>
</evidence>
<feature type="transmembrane region" description="Helical" evidence="1">
    <location>
        <begin position="22"/>
        <end position="41"/>
    </location>
</feature>
<keyword evidence="3" id="KW-1185">Reference proteome</keyword>
<evidence type="ECO:0000313" key="2">
    <source>
        <dbReference type="EMBL" id="OEG17751.1"/>
    </source>
</evidence>
<proteinExistence type="predicted"/>
<sequence>MGGQGIIMRKVSVDKTLNQLKIFLKGSVVICLLYIINGWFIQKNLTLKAVGALAPMYLVLLVGFLILMRWKKHGRNEVLLQDIYDNFQISRFEEVKKLDQQLIQQIKKARKFVSNNGQVVGTTDFLLTDFRDGQFQLLPTKAITDIQLTREESQSMITINLDSKVYRLFIKKDKEAKELLDAVKTHYSL</sequence>